<gene>
    <name evidence="1" type="ORF">DPEC_G00150330</name>
</gene>
<dbReference type="EMBL" id="CM055739">
    <property type="protein sequence ID" value="KAJ8003630.1"/>
    <property type="molecule type" value="Genomic_DNA"/>
</dbReference>
<reference evidence="1" key="1">
    <citation type="submission" date="2021-05" db="EMBL/GenBank/DDBJ databases">
        <authorList>
            <person name="Pan Q."/>
            <person name="Jouanno E."/>
            <person name="Zahm M."/>
            <person name="Klopp C."/>
            <person name="Cabau C."/>
            <person name="Louis A."/>
            <person name="Berthelot C."/>
            <person name="Parey E."/>
            <person name="Roest Crollius H."/>
            <person name="Montfort J."/>
            <person name="Robinson-Rechavi M."/>
            <person name="Bouchez O."/>
            <person name="Lampietro C."/>
            <person name="Lopez Roques C."/>
            <person name="Donnadieu C."/>
            <person name="Postlethwait J."/>
            <person name="Bobe J."/>
            <person name="Dillon D."/>
            <person name="Chandos A."/>
            <person name="von Hippel F."/>
            <person name="Guiguen Y."/>
        </authorList>
    </citation>
    <scope>NUCLEOTIDE SEQUENCE</scope>
    <source>
        <strain evidence="1">YG-Jan2019</strain>
    </source>
</reference>
<organism evidence="1 2">
    <name type="scientific">Dallia pectoralis</name>
    <name type="common">Alaska blackfish</name>
    <dbReference type="NCBI Taxonomy" id="75939"/>
    <lineage>
        <taxon>Eukaryota</taxon>
        <taxon>Metazoa</taxon>
        <taxon>Chordata</taxon>
        <taxon>Craniata</taxon>
        <taxon>Vertebrata</taxon>
        <taxon>Euteleostomi</taxon>
        <taxon>Actinopterygii</taxon>
        <taxon>Neopterygii</taxon>
        <taxon>Teleostei</taxon>
        <taxon>Protacanthopterygii</taxon>
        <taxon>Esociformes</taxon>
        <taxon>Umbridae</taxon>
        <taxon>Dallia</taxon>
    </lineage>
</organism>
<accession>A0ACC2GJD0</accession>
<comment type="caution">
    <text evidence="1">The sequence shown here is derived from an EMBL/GenBank/DDBJ whole genome shotgun (WGS) entry which is preliminary data.</text>
</comment>
<evidence type="ECO:0000313" key="1">
    <source>
        <dbReference type="EMBL" id="KAJ8003630.1"/>
    </source>
</evidence>
<protein>
    <submittedName>
        <fullName evidence="1">Uncharacterized protein</fullName>
    </submittedName>
</protein>
<keyword evidence="2" id="KW-1185">Reference proteome</keyword>
<name>A0ACC2GJD0_DALPE</name>
<proteinExistence type="predicted"/>
<evidence type="ECO:0000313" key="2">
    <source>
        <dbReference type="Proteomes" id="UP001157502"/>
    </source>
</evidence>
<sequence>MQYFFLLLLVEVFSTSNGTPCEKGCKCRETLKLTTCADARFTQLPAHIPPYTEHLELSGNRLTFLPQSSFQVERKLRVLLLNNNNISDVADGAFAQLEVLQKLDLSMNSDRTQLQCRSHICEIANQIHCGSICKIRLNRLCVWSPLSTDKVVVNLS</sequence>
<dbReference type="Proteomes" id="UP001157502">
    <property type="component" value="Chromosome 12"/>
</dbReference>